<evidence type="ECO:0000256" key="10">
    <source>
        <dbReference type="ARBA" id="ARBA00022837"/>
    </source>
</evidence>
<dbReference type="InterPro" id="IPR036844">
    <property type="entry name" value="Hint_dom_sf"/>
</dbReference>
<keyword evidence="12 19" id="KW-0472">Membrane</keyword>
<keyword evidence="5" id="KW-0808">Transferase</keyword>
<dbReference type="GO" id="GO:0048731">
    <property type="term" value="P:system development"/>
    <property type="evidence" value="ECO:0007669"/>
    <property type="project" value="UniProtKB-ARBA"/>
</dbReference>
<evidence type="ECO:0000256" key="5">
    <source>
        <dbReference type="ARBA" id="ARBA00022679"/>
    </source>
</evidence>
<comment type="function">
    <molecule>Protein hedgehog N-product</molecule>
    <text evidence="19">The dually lipidated hedgehog protein N-product is a morphogen which is essential for a variety of patterning events during development.</text>
</comment>
<evidence type="ECO:0000256" key="7">
    <source>
        <dbReference type="ARBA" id="ARBA00022729"/>
    </source>
</evidence>
<comment type="catalytic activity">
    <reaction evidence="16">
        <text>glycyl-L-cysteinyl-[protein] + cholesterol + H(+) = [protein]-C-terminal glycyl cholesterol ester + N-terminal L-cysteinyl-[protein]</text>
        <dbReference type="Rhea" id="RHEA:59504"/>
        <dbReference type="Rhea" id="RHEA-COMP:12707"/>
        <dbReference type="Rhea" id="RHEA-COMP:15369"/>
        <dbReference type="Rhea" id="RHEA-COMP:15374"/>
        <dbReference type="ChEBI" id="CHEBI:15378"/>
        <dbReference type="ChEBI" id="CHEBI:16113"/>
        <dbReference type="ChEBI" id="CHEBI:65250"/>
        <dbReference type="ChEBI" id="CHEBI:143135"/>
        <dbReference type="ChEBI" id="CHEBI:143140"/>
    </reaction>
    <physiologicalReaction direction="left-to-right" evidence="16">
        <dbReference type="Rhea" id="RHEA:59505"/>
    </physiologicalReaction>
</comment>
<feature type="binding site" evidence="18">
    <location>
        <position position="91"/>
    </location>
    <ligand>
        <name>Ca(2+)</name>
        <dbReference type="ChEBI" id="CHEBI:29108"/>
        <label>2</label>
    </ligand>
</feature>
<protein>
    <recommendedName>
        <fullName evidence="19">Hedgehog protein</fullName>
    </recommendedName>
</protein>
<evidence type="ECO:0000256" key="6">
    <source>
        <dbReference type="ARBA" id="ARBA00022723"/>
    </source>
</evidence>
<dbReference type="OMA" id="FQRCKDK"/>
<comment type="similarity">
    <text evidence="1 19">Belongs to the hedgehog family.</text>
</comment>
<dbReference type="Gene3D" id="3.30.1380.10">
    <property type="match status" value="1"/>
</dbReference>
<dbReference type="InterPro" id="IPR006141">
    <property type="entry name" value="Intein_N"/>
</dbReference>
<accession>A0A8C4QK54</accession>
<dbReference type="GO" id="GO:0016540">
    <property type="term" value="P:protein autoprocessing"/>
    <property type="evidence" value="ECO:0007669"/>
    <property type="project" value="InterPro"/>
</dbReference>
<dbReference type="InterPro" id="IPR050387">
    <property type="entry name" value="Hedgehog_Signaling"/>
</dbReference>
<feature type="site" description="Involved in auto-cleavage" evidence="17">
    <location>
        <position position="268"/>
    </location>
</feature>
<evidence type="ECO:0000256" key="8">
    <source>
        <dbReference type="ARBA" id="ARBA00022801"/>
    </source>
</evidence>
<dbReference type="FunFam" id="3.30.1380.10:FF:000001">
    <property type="entry name" value="Indian hedgehog"/>
    <property type="match status" value="1"/>
</dbReference>
<keyword evidence="8 19" id="KW-0378">Hydrolase</keyword>
<feature type="domain" description="Hint" evidence="22">
    <location>
        <begin position="197"/>
        <end position="301"/>
    </location>
</feature>
<feature type="binding site" evidence="18">
    <location>
        <position position="127"/>
    </location>
    <ligand>
        <name>Ca(2+)</name>
        <dbReference type="ChEBI" id="CHEBI:29108"/>
        <label>1</label>
    </ligand>
</feature>
<dbReference type="GO" id="GO:0007267">
    <property type="term" value="P:cell-cell signaling"/>
    <property type="evidence" value="ECO:0007669"/>
    <property type="project" value="InterPro"/>
</dbReference>
<keyword evidence="24" id="KW-1185">Reference proteome</keyword>
<proteinExistence type="inferred from homology"/>
<keyword evidence="19" id="KW-0256">Endoplasmic reticulum</keyword>
<dbReference type="AlphaFoldDB" id="A0A8C4QK54"/>
<evidence type="ECO:0000256" key="14">
    <source>
        <dbReference type="ARBA" id="ARBA00023288"/>
    </source>
</evidence>
<dbReference type="InterPro" id="IPR003586">
    <property type="entry name" value="Hint_dom_C"/>
</dbReference>
<dbReference type="InterPro" id="IPR000320">
    <property type="entry name" value="Hedgehog_signalling_dom"/>
</dbReference>
<dbReference type="GO" id="GO:0007224">
    <property type="term" value="P:smoothened signaling pathway"/>
    <property type="evidence" value="ECO:0007669"/>
    <property type="project" value="TreeGrafter"/>
</dbReference>
<evidence type="ECO:0000256" key="20">
    <source>
        <dbReference type="SAM" id="SignalP"/>
    </source>
</evidence>
<dbReference type="InterPro" id="IPR003587">
    <property type="entry name" value="Hint_dom_N"/>
</dbReference>
<comment type="subunit">
    <text evidence="15">Multimer.</text>
</comment>
<keyword evidence="11 19" id="KW-0333">Golgi apparatus</keyword>
<evidence type="ECO:0000256" key="4">
    <source>
        <dbReference type="ARBA" id="ARBA00022670"/>
    </source>
</evidence>
<organism evidence="23 24">
    <name type="scientific">Eptatretus burgeri</name>
    <name type="common">Inshore hagfish</name>
    <dbReference type="NCBI Taxonomy" id="7764"/>
    <lineage>
        <taxon>Eukaryota</taxon>
        <taxon>Metazoa</taxon>
        <taxon>Chordata</taxon>
        <taxon>Craniata</taxon>
        <taxon>Vertebrata</taxon>
        <taxon>Cyclostomata</taxon>
        <taxon>Myxini</taxon>
        <taxon>Myxiniformes</taxon>
        <taxon>Myxinidae</taxon>
        <taxon>Eptatretinae</taxon>
        <taxon>Eptatretus</taxon>
    </lineage>
</organism>
<dbReference type="GO" id="GO:0001708">
    <property type="term" value="P:cell fate specification"/>
    <property type="evidence" value="ECO:0007669"/>
    <property type="project" value="TreeGrafter"/>
</dbReference>
<feature type="binding site" evidence="18">
    <location>
        <position position="90"/>
    </location>
    <ligand>
        <name>Ca(2+)</name>
        <dbReference type="ChEBI" id="CHEBI:29108"/>
        <label>1</label>
    </ligand>
</feature>
<keyword evidence="13" id="KW-0564">Palmitate</keyword>
<dbReference type="Ensembl" id="ENSEBUT00000017270.1">
    <property type="protein sequence ID" value="ENSEBUP00000016694.1"/>
    <property type="gene ID" value="ENSEBUG00000010476.1"/>
</dbReference>
<feature type="domain" description="Hint" evidence="21">
    <location>
        <begin position="305"/>
        <end position="349"/>
    </location>
</feature>
<dbReference type="InterPro" id="IPR001657">
    <property type="entry name" value="Hedgehog"/>
</dbReference>
<reference evidence="23" key="2">
    <citation type="submission" date="2025-09" db="UniProtKB">
        <authorList>
            <consortium name="Ensembl"/>
        </authorList>
    </citation>
    <scope>IDENTIFICATION</scope>
</reference>
<dbReference type="PIRSF" id="PIRSF009400">
    <property type="entry name" value="Peptidase_C46"/>
    <property type="match status" value="1"/>
</dbReference>
<dbReference type="GO" id="GO:0008233">
    <property type="term" value="F:peptidase activity"/>
    <property type="evidence" value="ECO:0007669"/>
    <property type="project" value="UniProtKB-UniRule"/>
</dbReference>
<dbReference type="GO" id="GO:0016539">
    <property type="term" value="P:intein-mediated protein splicing"/>
    <property type="evidence" value="ECO:0007669"/>
    <property type="project" value="InterPro"/>
</dbReference>
<dbReference type="PANTHER" id="PTHR11889:SF56">
    <property type="entry name" value="DESERT HEDGEHOG PROTEIN"/>
    <property type="match status" value="1"/>
</dbReference>
<feature type="binding site" evidence="18">
    <location>
        <position position="141"/>
    </location>
    <ligand>
        <name>Zn(2+)</name>
        <dbReference type="ChEBI" id="CHEBI:29105"/>
    </ligand>
</feature>
<comment type="subcellular location">
    <molecule>Sonic hedgehog protein</molecule>
    <subcellularLocation>
        <location evidence="19">Endoplasmic reticulum membrane</location>
    </subcellularLocation>
    <subcellularLocation>
        <location evidence="19">Golgi apparatus membrane</location>
    </subcellularLocation>
</comment>
<dbReference type="GO" id="GO:0000139">
    <property type="term" value="C:Golgi membrane"/>
    <property type="evidence" value="ECO:0007669"/>
    <property type="project" value="UniProtKB-SubCell"/>
</dbReference>
<dbReference type="PRINTS" id="PR00632">
    <property type="entry name" value="SONICHHOG"/>
</dbReference>
<dbReference type="SUPFAM" id="SSF55166">
    <property type="entry name" value="Hedgehog/DD-peptidase"/>
    <property type="match status" value="1"/>
</dbReference>
<dbReference type="CDD" id="cd00081">
    <property type="entry name" value="Hint"/>
    <property type="match status" value="1"/>
</dbReference>
<evidence type="ECO:0000256" key="11">
    <source>
        <dbReference type="ARBA" id="ARBA00023034"/>
    </source>
</evidence>
<keyword evidence="6 18" id="KW-0479">Metal-binding</keyword>
<feature type="site" description="Essential for auto-cleavage" evidence="17">
    <location>
        <position position="271"/>
    </location>
</feature>
<evidence type="ECO:0000259" key="22">
    <source>
        <dbReference type="SMART" id="SM00306"/>
    </source>
</evidence>
<evidence type="ECO:0000256" key="18">
    <source>
        <dbReference type="PIRSR" id="PIRSR009400-2"/>
    </source>
</evidence>
<comment type="subcellular location">
    <molecule>Protein hedgehog N-product</molecule>
    <subcellularLocation>
        <location evidence="19">Cell membrane</location>
        <topology evidence="19">Lipid-anchor</topology>
    </subcellularLocation>
</comment>
<keyword evidence="2 19" id="KW-0217">Developmental protein</keyword>
<evidence type="ECO:0000256" key="12">
    <source>
        <dbReference type="ARBA" id="ARBA00023136"/>
    </source>
</evidence>
<comment type="function">
    <molecule>Protein hedgehog</molecule>
    <text evidence="19">The C-terminal part of the hedgehog protein precursor displays an autoproteolysis activity that results in the cleavage of the full-length protein into two parts (N-product and C-product). In addition, the C-terminal part displays a cholesterol transferase activity that results by the covalent attachment of a cholesterol moiety to the C-terminal of the newly generated N-product.</text>
</comment>
<evidence type="ECO:0000256" key="9">
    <source>
        <dbReference type="ARBA" id="ARBA00022813"/>
    </source>
</evidence>
<evidence type="ECO:0000256" key="1">
    <source>
        <dbReference type="ARBA" id="ARBA00010649"/>
    </source>
</evidence>
<evidence type="ECO:0000259" key="21">
    <source>
        <dbReference type="SMART" id="SM00305"/>
    </source>
</evidence>
<evidence type="ECO:0000256" key="13">
    <source>
        <dbReference type="ARBA" id="ARBA00023139"/>
    </source>
</evidence>
<feature type="binding site" evidence="18">
    <location>
        <position position="132"/>
    </location>
    <ligand>
        <name>Ca(2+)</name>
        <dbReference type="ChEBI" id="CHEBI:29108"/>
        <label>2</label>
    </ligand>
</feature>
<evidence type="ECO:0000256" key="3">
    <source>
        <dbReference type="ARBA" id="ARBA00022475"/>
    </source>
</evidence>
<keyword evidence="10 18" id="KW-0106">Calcium</keyword>
<keyword evidence="4 19" id="KW-0645">Protease</keyword>
<evidence type="ECO:0000313" key="24">
    <source>
        <dbReference type="Proteomes" id="UP000694388"/>
    </source>
</evidence>
<dbReference type="SMART" id="SM00305">
    <property type="entry name" value="HintC"/>
    <property type="match status" value="1"/>
</dbReference>
<feature type="chain" id="PRO_5034902451" description="Hedgehog protein" evidence="20">
    <location>
        <begin position="25"/>
        <end position="418"/>
    </location>
</feature>
<evidence type="ECO:0000256" key="19">
    <source>
        <dbReference type="RuleBase" id="RU280812"/>
    </source>
</evidence>
<dbReference type="GO" id="GO:0005113">
    <property type="term" value="F:patched binding"/>
    <property type="evidence" value="ECO:0007669"/>
    <property type="project" value="TreeGrafter"/>
</dbReference>
<keyword evidence="14" id="KW-0449">Lipoprotein</keyword>
<dbReference type="PROSITE" id="PS50817">
    <property type="entry name" value="INTEIN_N_TER"/>
    <property type="match status" value="1"/>
</dbReference>
<feature type="signal peptide" evidence="20">
    <location>
        <begin position="1"/>
        <end position="24"/>
    </location>
</feature>
<evidence type="ECO:0000313" key="23">
    <source>
        <dbReference type="Ensembl" id="ENSEBUP00000016694.1"/>
    </source>
</evidence>
<dbReference type="GO" id="GO:0005886">
    <property type="term" value="C:plasma membrane"/>
    <property type="evidence" value="ECO:0007669"/>
    <property type="project" value="UniProtKB-SubCell"/>
</dbReference>
<feature type="binding site" evidence="18">
    <location>
        <position position="130"/>
    </location>
    <ligand>
        <name>Ca(2+)</name>
        <dbReference type="ChEBI" id="CHEBI:29108"/>
        <label>2</label>
    </ligand>
</feature>
<dbReference type="GeneTree" id="ENSGT00940000159119"/>
<feature type="site" description="Involved in cholesterol transfer" evidence="17">
    <location>
        <position position="244"/>
    </location>
</feature>
<sequence length="418" mass="46082">MAFVGISWPRCLCFALLCAHHAVGCGPGRGYGRRRFSRKLSPLTYKQFVPNVVEKTLGASGRVQGKITRSSTRFRELTANYNPDIIFKDEEKTGADRLMTQRCKDRLNALAISVMNQWPGVKLRVTEGWDEDGHHSDGSLHYEGRAVDVTTSDRDRGKYGMLARLAVEAGFDWVFYESKAHVHCSVKAENSAAARSGGCFPGTSWVRVSTGKKRLLKDLRPGDRVLAADQGGRPVYSDFITFLDVQSTAKNLFLRVLTMNPRRRLLLTPAHLVFVSTGRAWRPGARFASGVRPGYFVETLPRGPGWKLQVAKVESVSMVQAHGAYAPLTTHGNILVDDVLASCYAAVELHSVAHVALAPLRWAFTFGSAFSSPSSNSTEEHQLEGLHWYPRLLHSLGRLLLGPEVLHPLALPPPLSPG</sequence>
<dbReference type="GO" id="GO:0005615">
    <property type="term" value="C:extracellular space"/>
    <property type="evidence" value="ECO:0007669"/>
    <property type="project" value="TreeGrafter"/>
</dbReference>
<feature type="binding site" evidence="18">
    <location>
        <position position="127"/>
    </location>
    <ligand>
        <name>Ca(2+)</name>
        <dbReference type="ChEBI" id="CHEBI:29108"/>
        <label>2</label>
    </ligand>
</feature>
<feature type="binding site" evidence="18">
    <location>
        <position position="148"/>
    </location>
    <ligand>
        <name>Zn(2+)</name>
        <dbReference type="ChEBI" id="CHEBI:29105"/>
    </ligand>
</feature>
<keyword evidence="3 19" id="KW-1003">Cell membrane</keyword>
<dbReference type="GO" id="GO:0010468">
    <property type="term" value="P:regulation of gene expression"/>
    <property type="evidence" value="ECO:0007669"/>
    <property type="project" value="TreeGrafter"/>
</dbReference>
<feature type="site" description="Cleavage; by autolysis" evidence="17">
    <location>
        <begin position="198"/>
        <end position="199"/>
    </location>
</feature>
<feature type="binding site" evidence="18">
    <location>
        <position position="126"/>
    </location>
    <ligand>
        <name>Ca(2+)</name>
        <dbReference type="ChEBI" id="CHEBI:29108"/>
        <label>1</label>
    </ligand>
</feature>
<keyword evidence="7 19" id="KW-0732">Signal</keyword>
<dbReference type="SUPFAM" id="SSF51294">
    <property type="entry name" value="Hedgehog/intein (Hint) domain"/>
    <property type="match status" value="1"/>
</dbReference>
<feature type="binding site" evidence="18">
    <location>
        <position position="96"/>
    </location>
    <ligand>
        <name>Ca(2+)</name>
        <dbReference type="ChEBI" id="CHEBI:29108"/>
        <label>1</label>
    </ligand>
</feature>
<dbReference type="InterPro" id="IPR001767">
    <property type="entry name" value="Hedgehog_Hint"/>
</dbReference>
<dbReference type="InterPro" id="IPR009045">
    <property type="entry name" value="Zn_M74/Hedgehog-like"/>
</dbReference>
<feature type="binding site" evidence="18">
    <location>
        <position position="183"/>
    </location>
    <ligand>
        <name>Zn(2+)</name>
        <dbReference type="ChEBI" id="CHEBI:29105"/>
    </ligand>
</feature>
<evidence type="ECO:0000256" key="2">
    <source>
        <dbReference type="ARBA" id="ARBA00022473"/>
    </source>
</evidence>
<reference evidence="23" key="1">
    <citation type="submission" date="2025-08" db="UniProtKB">
        <authorList>
            <consortium name="Ensembl"/>
        </authorList>
    </citation>
    <scope>IDENTIFICATION</scope>
</reference>
<dbReference type="GO" id="GO:0005509">
    <property type="term" value="F:calcium ion binding"/>
    <property type="evidence" value="ECO:0007669"/>
    <property type="project" value="TreeGrafter"/>
</dbReference>
<dbReference type="PANTHER" id="PTHR11889">
    <property type="entry name" value="HEDGEHOG"/>
    <property type="match status" value="1"/>
</dbReference>
<feature type="binding site" evidence="18">
    <location>
        <position position="91"/>
    </location>
    <ligand>
        <name>Ca(2+)</name>
        <dbReference type="ChEBI" id="CHEBI:29108"/>
        <label>1</label>
    </ligand>
</feature>
<evidence type="ECO:0000256" key="16">
    <source>
        <dbReference type="ARBA" id="ARBA00048589"/>
    </source>
</evidence>
<keyword evidence="18" id="KW-0862">Zinc</keyword>
<dbReference type="Pfam" id="PF01079">
    <property type="entry name" value="Hint"/>
    <property type="match status" value="1"/>
</dbReference>
<keyword evidence="9 19" id="KW-0068">Autocatalytic cleavage</keyword>
<dbReference type="FunFam" id="2.170.16.10:FF:000001">
    <property type="entry name" value="Indian hedgehog"/>
    <property type="match status" value="1"/>
</dbReference>
<dbReference type="GO" id="GO:0005789">
    <property type="term" value="C:endoplasmic reticulum membrane"/>
    <property type="evidence" value="ECO:0007669"/>
    <property type="project" value="UniProtKB-SubCell"/>
</dbReference>
<dbReference type="Pfam" id="PF01085">
    <property type="entry name" value="HH_signal"/>
    <property type="match status" value="1"/>
</dbReference>
<dbReference type="SMART" id="SM00306">
    <property type="entry name" value="HintN"/>
    <property type="match status" value="1"/>
</dbReference>
<dbReference type="Gene3D" id="2.170.16.10">
    <property type="entry name" value="Hedgehog/Intein (Hint) domain"/>
    <property type="match status" value="1"/>
</dbReference>
<evidence type="ECO:0000256" key="15">
    <source>
        <dbReference type="ARBA" id="ARBA00034131"/>
    </source>
</evidence>
<evidence type="ECO:0000256" key="17">
    <source>
        <dbReference type="PIRSR" id="PIRSR009400-1"/>
    </source>
</evidence>
<dbReference type="Proteomes" id="UP000694388">
    <property type="component" value="Unplaced"/>
</dbReference>
<name>A0A8C4QK54_EPTBU</name>
<dbReference type="GO" id="GO:0016740">
    <property type="term" value="F:transferase activity"/>
    <property type="evidence" value="ECO:0007669"/>
    <property type="project" value="UniProtKB-KW"/>
</dbReference>